<keyword evidence="7" id="KW-1185">Reference proteome</keyword>
<evidence type="ECO:0000256" key="3">
    <source>
        <dbReference type="ARBA" id="ARBA00023125"/>
    </source>
</evidence>
<keyword evidence="1" id="KW-0547">Nucleotide-binding</keyword>
<dbReference type="Proteomes" id="UP000182624">
    <property type="component" value="Unassembled WGS sequence"/>
</dbReference>
<feature type="transmembrane region" description="Helical" evidence="4">
    <location>
        <begin position="6"/>
        <end position="22"/>
    </location>
</feature>
<proteinExistence type="predicted"/>
<accession>A0A1I5U4M4</accession>
<evidence type="ECO:0000259" key="5">
    <source>
        <dbReference type="SMART" id="SM00534"/>
    </source>
</evidence>
<dbReference type="GO" id="GO:0030983">
    <property type="term" value="F:mismatched DNA binding"/>
    <property type="evidence" value="ECO:0007669"/>
    <property type="project" value="InterPro"/>
</dbReference>
<evidence type="ECO:0000256" key="2">
    <source>
        <dbReference type="ARBA" id="ARBA00022840"/>
    </source>
</evidence>
<evidence type="ECO:0000256" key="4">
    <source>
        <dbReference type="SAM" id="Phobius"/>
    </source>
</evidence>
<keyword evidence="3" id="KW-0238">DNA-binding</keyword>
<keyword evidence="4" id="KW-0812">Transmembrane</keyword>
<keyword evidence="4" id="KW-1133">Transmembrane helix</keyword>
<dbReference type="PANTHER" id="PTHR11361:SF152">
    <property type="entry name" value="DNA MISMATCH REPAIR PROTEIN"/>
    <property type="match status" value="1"/>
</dbReference>
<dbReference type="Pfam" id="PF00488">
    <property type="entry name" value="MutS_V"/>
    <property type="match status" value="1"/>
</dbReference>
<dbReference type="AlphaFoldDB" id="A0A1I5U4M4"/>
<sequence length="557" mass="63015">MESIIFLSVLVGISLIAYLLGLRDSKRAEKTLLTRLKKNFGEAPKRNYKQDDLDHLQGYFKNHKSDYQIDDTTWNDLNMDGVFARMNYCLSATGEEYLYHMLRTPLLDDDFDSLEKKVSFLQKNEDARISLQLIFSKIGRNIRYSIYDYIDYLKDAGKFSNREHYLMLVMMALSICVCFFNFSIGFVAFVVLVVINLLRYFAVKGDIEPYLASYRYILRVIRSVSFFEKVNIPELEDDISALKKAASGLKGFSKGSYILMSQSRMNSGGNPAELILDYIRIATHIDLIKFNQMYKEINLHRDDLDTILTITGRIEAYISIACFRESFNGSFCIPAFEGDLFDAKELIHPLIQNAVANDITTKEGILITGSNASGKSTFLKTCAINTVLAQSIHTVLGKEYKAPLFEVYSSMALNDNIFEGDSYYIVEIKSIKRILDAAAKSGNRVLCFVDEVLRGTNTIERIAASTEILKTFVKRNVTCFAATHDIELTSLLKDSLGIYHFEGNVTDNDVHFDYKMKSGPATNRNAIKLLGVLGYDEAIVDNAQALADKFLATGNWN</sequence>
<dbReference type="InterPro" id="IPR045076">
    <property type="entry name" value="MutS"/>
</dbReference>
<dbReference type="GO" id="GO:0140664">
    <property type="term" value="F:ATP-dependent DNA damage sensor activity"/>
    <property type="evidence" value="ECO:0007669"/>
    <property type="project" value="InterPro"/>
</dbReference>
<dbReference type="SUPFAM" id="SSF52540">
    <property type="entry name" value="P-loop containing nucleoside triphosphate hydrolases"/>
    <property type="match status" value="1"/>
</dbReference>
<dbReference type="RefSeq" id="WP_074887325.1">
    <property type="nucleotide sequence ID" value="NZ_FOXO01000011.1"/>
</dbReference>
<dbReference type="EMBL" id="FOXO01000011">
    <property type="protein sequence ID" value="SFP90223.1"/>
    <property type="molecule type" value="Genomic_DNA"/>
</dbReference>
<feature type="transmembrane region" description="Helical" evidence="4">
    <location>
        <begin position="165"/>
        <end position="198"/>
    </location>
</feature>
<evidence type="ECO:0000313" key="6">
    <source>
        <dbReference type="EMBL" id="SFP90223.1"/>
    </source>
</evidence>
<gene>
    <name evidence="6" type="ORF">SAMN04487928_11163</name>
</gene>
<reference evidence="7" key="1">
    <citation type="submission" date="2016-10" db="EMBL/GenBank/DDBJ databases">
        <authorList>
            <person name="Varghese N."/>
            <person name="Submissions S."/>
        </authorList>
    </citation>
    <scope>NUCLEOTIDE SEQUENCE [LARGE SCALE GENOMIC DNA]</scope>
    <source>
        <strain evidence="7">P18</strain>
    </source>
</reference>
<dbReference type="InterPro" id="IPR000432">
    <property type="entry name" value="DNA_mismatch_repair_MutS_C"/>
</dbReference>
<dbReference type="InterPro" id="IPR027417">
    <property type="entry name" value="P-loop_NTPase"/>
</dbReference>
<dbReference type="Gene3D" id="3.40.50.300">
    <property type="entry name" value="P-loop containing nucleotide triphosphate hydrolases"/>
    <property type="match status" value="1"/>
</dbReference>
<dbReference type="GO" id="GO:0005524">
    <property type="term" value="F:ATP binding"/>
    <property type="evidence" value="ECO:0007669"/>
    <property type="project" value="UniProtKB-KW"/>
</dbReference>
<name>A0A1I5U4M4_9FIRM</name>
<dbReference type="GO" id="GO:0005829">
    <property type="term" value="C:cytosol"/>
    <property type="evidence" value="ECO:0007669"/>
    <property type="project" value="TreeGrafter"/>
</dbReference>
<dbReference type="GO" id="GO:0006298">
    <property type="term" value="P:mismatch repair"/>
    <property type="evidence" value="ECO:0007669"/>
    <property type="project" value="InterPro"/>
</dbReference>
<feature type="domain" description="DNA mismatch repair proteins mutS family" evidence="5">
    <location>
        <begin position="362"/>
        <end position="548"/>
    </location>
</feature>
<evidence type="ECO:0000256" key="1">
    <source>
        <dbReference type="ARBA" id="ARBA00022741"/>
    </source>
</evidence>
<keyword evidence="2" id="KW-0067">ATP-binding</keyword>
<dbReference type="PANTHER" id="PTHR11361">
    <property type="entry name" value="DNA MISMATCH REPAIR PROTEIN MUTS FAMILY MEMBER"/>
    <property type="match status" value="1"/>
</dbReference>
<protein>
    <submittedName>
        <fullName evidence="6">MutS domain V</fullName>
    </submittedName>
</protein>
<evidence type="ECO:0000313" key="7">
    <source>
        <dbReference type="Proteomes" id="UP000182624"/>
    </source>
</evidence>
<organism evidence="6 7">
    <name type="scientific">Butyrivibrio proteoclasticus</name>
    <dbReference type="NCBI Taxonomy" id="43305"/>
    <lineage>
        <taxon>Bacteria</taxon>
        <taxon>Bacillati</taxon>
        <taxon>Bacillota</taxon>
        <taxon>Clostridia</taxon>
        <taxon>Lachnospirales</taxon>
        <taxon>Lachnospiraceae</taxon>
        <taxon>Butyrivibrio</taxon>
    </lineage>
</organism>
<dbReference type="OrthoDB" id="9802448at2"/>
<keyword evidence="4" id="KW-0472">Membrane</keyword>
<dbReference type="SMART" id="SM00534">
    <property type="entry name" value="MUTSac"/>
    <property type="match status" value="1"/>
</dbReference>